<dbReference type="Pfam" id="PF01156">
    <property type="entry name" value="IU_nuc_hydro"/>
    <property type="match status" value="1"/>
</dbReference>
<protein>
    <recommendedName>
        <fullName evidence="3">Inosine/uridine-preferring nucleoside hydrolase domain-containing protein</fullName>
    </recommendedName>
</protein>
<evidence type="ECO:0000259" key="3">
    <source>
        <dbReference type="Pfam" id="PF01156"/>
    </source>
</evidence>
<dbReference type="EMBL" id="UINC01017067">
    <property type="protein sequence ID" value="SVA70555.1"/>
    <property type="molecule type" value="Genomic_DNA"/>
</dbReference>
<evidence type="ECO:0000313" key="4">
    <source>
        <dbReference type="EMBL" id="SVA70555.1"/>
    </source>
</evidence>
<evidence type="ECO:0000256" key="2">
    <source>
        <dbReference type="ARBA" id="ARBA00023295"/>
    </source>
</evidence>
<keyword evidence="1" id="KW-0378">Hydrolase</keyword>
<evidence type="ECO:0000256" key="1">
    <source>
        <dbReference type="ARBA" id="ARBA00022801"/>
    </source>
</evidence>
<accession>A0A381Y0T2</accession>
<dbReference type="CDD" id="cd02651">
    <property type="entry name" value="nuc_hydro_IU_UC_XIUA"/>
    <property type="match status" value="1"/>
</dbReference>
<dbReference type="InterPro" id="IPR001910">
    <property type="entry name" value="Inosine/uridine_hydrolase_dom"/>
</dbReference>
<dbReference type="PANTHER" id="PTHR12304:SF4">
    <property type="entry name" value="URIDINE NUCLEOSIDASE"/>
    <property type="match status" value="1"/>
</dbReference>
<dbReference type="Gene3D" id="3.90.245.10">
    <property type="entry name" value="Ribonucleoside hydrolase-like"/>
    <property type="match status" value="1"/>
</dbReference>
<keyword evidence="2" id="KW-0326">Glycosidase</keyword>
<name>A0A381Y0T2_9ZZZZ</name>
<dbReference type="SUPFAM" id="SSF53590">
    <property type="entry name" value="Nucleoside hydrolase"/>
    <property type="match status" value="1"/>
</dbReference>
<organism evidence="4">
    <name type="scientific">marine metagenome</name>
    <dbReference type="NCBI Taxonomy" id="408172"/>
    <lineage>
        <taxon>unclassified sequences</taxon>
        <taxon>metagenomes</taxon>
        <taxon>ecological metagenomes</taxon>
    </lineage>
</organism>
<dbReference type="GO" id="GO:0008477">
    <property type="term" value="F:purine nucleosidase activity"/>
    <property type="evidence" value="ECO:0007669"/>
    <property type="project" value="TreeGrafter"/>
</dbReference>
<dbReference type="InterPro" id="IPR036452">
    <property type="entry name" value="Ribo_hydro-like"/>
</dbReference>
<gene>
    <name evidence="4" type="ORF">METZ01_LOCUS123409</name>
</gene>
<dbReference type="GO" id="GO:0005829">
    <property type="term" value="C:cytosol"/>
    <property type="evidence" value="ECO:0007669"/>
    <property type="project" value="TreeGrafter"/>
</dbReference>
<sequence>MKKVIIDCDPGHDDALAILLAAGHLDVLGITTVAGNHTLEKVTDNALKILECAGLTRIPVARGMDSALMGPVHDTSDIDGPDVHGETGLDGPVLPVPNTPLDPRHAIDFIIETVMAEEGVTLVPTGPLTNVATALRREPRIAQRLEGISLMGGNLTIGNVTATAEFNICTDPTAAHIVFTSSVPVKMCGINLTRQVMATDVEIARIRALDNRVGHFAADLLEYFTGSIKKLFGLPGGALHDPCAVIPLIDPSLIRFEPMHVVIERYGEHTCGMTVCDYRHLHWTGGNEFFTIGEPKGTRPFTEVGLYIDRDRFFDLLVKTLAGYP</sequence>
<proteinExistence type="predicted"/>
<feature type="domain" description="Inosine/uridine-preferring nucleoside hydrolase" evidence="3">
    <location>
        <begin position="4"/>
        <end position="315"/>
    </location>
</feature>
<reference evidence="4" key="1">
    <citation type="submission" date="2018-05" db="EMBL/GenBank/DDBJ databases">
        <authorList>
            <person name="Lanie J.A."/>
            <person name="Ng W.-L."/>
            <person name="Kazmierczak K.M."/>
            <person name="Andrzejewski T.M."/>
            <person name="Davidsen T.M."/>
            <person name="Wayne K.J."/>
            <person name="Tettelin H."/>
            <person name="Glass J.I."/>
            <person name="Rusch D."/>
            <person name="Podicherti R."/>
            <person name="Tsui H.-C.T."/>
            <person name="Winkler M.E."/>
        </authorList>
    </citation>
    <scope>NUCLEOTIDE SEQUENCE</scope>
</reference>
<dbReference type="InterPro" id="IPR023186">
    <property type="entry name" value="IUNH"/>
</dbReference>
<dbReference type="AlphaFoldDB" id="A0A381Y0T2"/>
<dbReference type="PANTHER" id="PTHR12304">
    <property type="entry name" value="INOSINE-URIDINE PREFERRING NUCLEOSIDE HYDROLASE"/>
    <property type="match status" value="1"/>
</dbReference>
<dbReference type="GO" id="GO:0006152">
    <property type="term" value="P:purine nucleoside catabolic process"/>
    <property type="evidence" value="ECO:0007669"/>
    <property type="project" value="TreeGrafter"/>
</dbReference>